<dbReference type="InterPro" id="IPR001584">
    <property type="entry name" value="Integrase_cat-core"/>
</dbReference>
<reference evidence="2 3" key="1">
    <citation type="submission" date="2015-09" db="EMBL/GenBank/DDBJ databases">
        <authorList>
            <person name="Jackson K.R."/>
            <person name="Lunt B.L."/>
            <person name="Fisher J.N.B."/>
            <person name="Gardner A.V."/>
            <person name="Bailey M.E."/>
            <person name="Deus L.M."/>
            <person name="Earl A.S."/>
            <person name="Gibby P.D."/>
            <person name="Hartmann K.A."/>
            <person name="Liu J.E."/>
            <person name="Manci A.M."/>
            <person name="Nielsen D.A."/>
            <person name="Solomon M.B."/>
            <person name="Breakwell D.P."/>
            <person name="Burnett S.H."/>
            <person name="Grose J.H."/>
        </authorList>
    </citation>
    <scope>NUCLEOTIDE SEQUENCE [LARGE SCALE GENOMIC DNA]</scope>
    <source>
        <strain evidence="2 3">16</strain>
    </source>
</reference>
<reference evidence="2 3" key="2">
    <citation type="submission" date="2015-10" db="EMBL/GenBank/DDBJ databases">
        <title>Draft Genome Sequence of Prosthecomicrobium hirschii ATCC 27832.</title>
        <authorList>
            <person name="Daniel J."/>
            <person name="Givan S.A."/>
            <person name="Brun Y.V."/>
            <person name="Brown P.J."/>
        </authorList>
    </citation>
    <scope>NUCLEOTIDE SEQUENCE [LARGE SCALE GENOMIC DNA]</scope>
    <source>
        <strain evidence="2 3">16</strain>
    </source>
</reference>
<proteinExistence type="predicted"/>
<feature type="domain" description="Integrase catalytic" evidence="1">
    <location>
        <begin position="7"/>
        <end position="61"/>
    </location>
</feature>
<evidence type="ECO:0000313" key="3">
    <source>
        <dbReference type="Proteomes" id="UP000048984"/>
    </source>
</evidence>
<dbReference type="SUPFAM" id="SSF53098">
    <property type="entry name" value="Ribonuclease H-like"/>
    <property type="match status" value="1"/>
</dbReference>
<protein>
    <submittedName>
        <fullName evidence="2">Integrase</fullName>
    </submittedName>
</protein>
<evidence type="ECO:0000259" key="1">
    <source>
        <dbReference type="Pfam" id="PF13683"/>
    </source>
</evidence>
<gene>
    <name evidence="2" type="ORF">ABB55_06310</name>
</gene>
<dbReference type="AlphaFoldDB" id="A0A0P6VL19"/>
<dbReference type="Proteomes" id="UP000048984">
    <property type="component" value="Unassembled WGS sequence"/>
</dbReference>
<name>A0A0P6VL19_9HYPH</name>
<sequence>MDGKGAGRNNIFIERFWRSLKYEEVYLKAYDIVTKARSSISKYINLYNSGRQHLRLDGRTPDEVYFGDRQTTRAA</sequence>
<organism evidence="2 3">
    <name type="scientific">Prosthecodimorpha hirschii</name>
    <dbReference type="NCBI Taxonomy" id="665126"/>
    <lineage>
        <taxon>Bacteria</taxon>
        <taxon>Pseudomonadati</taxon>
        <taxon>Pseudomonadota</taxon>
        <taxon>Alphaproteobacteria</taxon>
        <taxon>Hyphomicrobiales</taxon>
        <taxon>Ancalomicrobiaceae</taxon>
        <taxon>Prosthecodimorpha</taxon>
    </lineage>
</organism>
<dbReference type="InterPro" id="IPR012337">
    <property type="entry name" value="RNaseH-like_sf"/>
</dbReference>
<evidence type="ECO:0000313" key="2">
    <source>
        <dbReference type="EMBL" id="KPL51887.1"/>
    </source>
</evidence>
<dbReference type="STRING" id="665126.ABB55_06310"/>
<dbReference type="Pfam" id="PF13683">
    <property type="entry name" value="rve_3"/>
    <property type="match status" value="1"/>
</dbReference>
<dbReference type="GO" id="GO:0015074">
    <property type="term" value="P:DNA integration"/>
    <property type="evidence" value="ECO:0007669"/>
    <property type="project" value="InterPro"/>
</dbReference>
<accession>A0A0P6VL19</accession>
<keyword evidence="3" id="KW-1185">Reference proteome</keyword>
<comment type="caution">
    <text evidence="2">The sequence shown here is derived from an EMBL/GenBank/DDBJ whole genome shotgun (WGS) entry which is preliminary data.</text>
</comment>
<dbReference type="EMBL" id="LJYW01000001">
    <property type="protein sequence ID" value="KPL51887.1"/>
    <property type="molecule type" value="Genomic_DNA"/>
</dbReference>